<evidence type="ECO:0000256" key="1">
    <source>
        <dbReference type="ARBA" id="ARBA00004479"/>
    </source>
</evidence>
<evidence type="ECO:0000256" key="5">
    <source>
        <dbReference type="ARBA" id="ARBA00023054"/>
    </source>
</evidence>
<evidence type="ECO:0000256" key="4">
    <source>
        <dbReference type="ARBA" id="ARBA00022989"/>
    </source>
</evidence>
<evidence type="ECO:0000256" key="6">
    <source>
        <dbReference type="ARBA" id="ARBA00023136"/>
    </source>
</evidence>
<dbReference type="GO" id="GO:0016020">
    <property type="term" value="C:membrane"/>
    <property type="evidence" value="ECO:0007669"/>
    <property type="project" value="UniProtKB-SubCell"/>
</dbReference>
<proteinExistence type="predicted"/>
<keyword evidence="12" id="KW-1185">Reference proteome</keyword>
<evidence type="ECO:0000313" key="11">
    <source>
        <dbReference type="EMBL" id="KAG9471610.1"/>
    </source>
</evidence>
<feature type="domain" description="B30.2/SPRY" evidence="9">
    <location>
        <begin position="189"/>
        <end position="400"/>
    </location>
</feature>
<dbReference type="PROSITE" id="PS50188">
    <property type="entry name" value="B302_SPRY"/>
    <property type="match status" value="1"/>
</dbReference>
<keyword evidence="5" id="KW-0175">Coiled coil</keyword>
<keyword evidence="4 8" id="KW-1133">Transmembrane helix</keyword>
<dbReference type="SUPFAM" id="SSF48726">
    <property type="entry name" value="Immunoglobulin"/>
    <property type="match status" value="2"/>
</dbReference>
<evidence type="ECO:0000256" key="2">
    <source>
        <dbReference type="ARBA" id="ARBA00022692"/>
    </source>
</evidence>
<dbReference type="EMBL" id="WNTK01000123">
    <property type="protein sequence ID" value="KAG9471610.1"/>
    <property type="molecule type" value="Genomic_DNA"/>
</dbReference>
<dbReference type="SMART" id="SM00449">
    <property type="entry name" value="SPRY"/>
    <property type="match status" value="1"/>
</dbReference>
<evidence type="ECO:0000256" key="7">
    <source>
        <dbReference type="ARBA" id="ARBA00023319"/>
    </source>
</evidence>
<sequence>MKERPESGNLSLLLHKVQLSDSGKYHCFVENSTATEEDEEAFMELRVVGSGSPPLLAVALQGGAVVVSCSSDGWFPKPAMFWKKENGDLEASNADNDTDKMELIRVTSRIRLNASSEGAVYCGMRHPVTRKETGSYVTVSDDLFPRTSPWAIVFWLLLMLTIAVSAVVSWLFYSRQKRNEMQLKEKDSRIERLRWEVEWRTVSIRRESIFFDPLTAYSGLVVSPDRRHISSSEVVQNVPNNNERFDTEPCVLGQKSFQHGTHYWETEIHEQNGKFWSLGVANKTVRRTGGQRECPEAGIWAIRGTVEGYYALSTPPEPINLHTNIPRPDGPSLLNGIRIQEPRRIQRVGTFLDYDNGKVAFYDLDTYEPLYSFQQQFSHPVYPFYYVGPGISFLLLNDNP</sequence>
<organism evidence="11 12">
    <name type="scientific">Eleutherodactylus coqui</name>
    <name type="common">Puerto Rican coqui</name>
    <dbReference type="NCBI Taxonomy" id="57060"/>
    <lineage>
        <taxon>Eukaryota</taxon>
        <taxon>Metazoa</taxon>
        <taxon>Chordata</taxon>
        <taxon>Craniata</taxon>
        <taxon>Vertebrata</taxon>
        <taxon>Euteleostomi</taxon>
        <taxon>Amphibia</taxon>
        <taxon>Batrachia</taxon>
        <taxon>Anura</taxon>
        <taxon>Neobatrachia</taxon>
        <taxon>Hyloidea</taxon>
        <taxon>Eleutherodactylidae</taxon>
        <taxon>Eleutherodactylinae</taxon>
        <taxon>Eleutherodactylus</taxon>
        <taxon>Eleutherodactylus</taxon>
    </lineage>
</organism>
<dbReference type="InterPro" id="IPR053896">
    <property type="entry name" value="BTN3A2-like_Ig-C"/>
</dbReference>
<feature type="transmembrane region" description="Helical" evidence="8">
    <location>
        <begin position="150"/>
        <end position="173"/>
    </location>
</feature>
<dbReference type="InterPro" id="IPR043136">
    <property type="entry name" value="B30.2/SPRY_sf"/>
</dbReference>
<dbReference type="Pfam" id="PF13765">
    <property type="entry name" value="PRY"/>
    <property type="match status" value="1"/>
</dbReference>
<comment type="subcellular location">
    <subcellularLocation>
        <location evidence="1">Membrane</location>
        <topology evidence="1">Single-pass type I membrane protein</topology>
    </subcellularLocation>
</comment>
<dbReference type="InterPro" id="IPR006574">
    <property type="entry name" value="PRY"/>
</dbReference>
<feature type="domain" description="Ig-like" evidence="10">
    <location>
        <begin position="53"/>
        <end position="140"/>
    </location>
</feature>
<dbReference type="InterPro" id="IPR007110">
    <property type="entry name" value="Ig-like_dom"/>
</dbReference>
<dbReference type="Gene3D" id="2.60.40.10">
    <property type="entry name" value="Immunoglobulins"/>
    <property type="match status" value="2"/>
</dbReference>
<accession>A0A8J6EMA9</accession>
<dbReference type="PRINTS" id="PR01407">
    <property type="entry name" value="BUTYPHLNCDUF"/>
</dbReference>
<dbReference type="InterPro" id="IPR003877">
    <property type="entry name" value="SPRY_dom"/>
</dbReference>
<evidence type="ECO:0000259" key="10">
    <source>
        <dbReference type="PROSITE" id="PS50835"/>
    </source>
</evidence>
<keyword evidence="3" id="KW-0732">Signal</keyword>
<evidence type="ECO:0000256" key="8">
    <source>
        <dbReference type="SAM" id="Phobius"/>
    </source>
</evidence>
<dbReference type="InterPro" id="IPR003879">
    <property type="entry name" value="Butyrophylin_SPRY"/>
</dbReference>
<dbReference type="PROSITE" id="PS50835">
    <property type="entry name" value="IG_LIKE"/>
    <property type="match status" value="1"/>
</dbReference>
<dbReference type="Proteomes" id="UP000770717">
    <property type="component" value="Unassembled WGS sequence"/>
</dbReference>
<keyword evidence="6 8" id="KW-0472">Membrane</keyword>
<dbReference type="InterPro" id="IPR036179">
    <property type="entry name" value="Ig-like_dom_sf"/>
</dbReference>
<keyword evidence="2 8" id="KW-0812">Transmembrane</keyword>
<dbReference type="PANTHER" id="PTHR24103">
    <property type="entry name" value="E3 UBIQUITIN-PROTEIN LIGASE TRIM"/>
    <property type="match status" value="1"/>
</dbReference>
<dbReference type="AlphaFoldDB" id="A0A8J6EMA9"/>
<gene>
    <name evidence="11" type="ORF">GDO78_014022</name>
</gene>
<dbReference type="Pfam" id="PF22705">
    <property type="entry name" value="C2-set_3"/>
    <property type="match status" value="1"/>
</dbReference>
<evidence type="ECO:0008006" key="13">
    <source>
        <dbReference type="Google" id="ProtNLM"/>
    </source>
</evidence>
<evidence type="ECO:0000256" key="3">
    <source>
        <dbReference type="ARBA" id="ARBA00022729"/>
    </source>
</evidence>
<evidence type="ECO:0000313" key="12">
    <source>
        <dbReference type="Proteomes" id="UP000770717"/>
    </source>
</evidence>
<keyword evidence="7" id="KW-0393">Immunoglobulin domain</keyword>
<dbReference type="InterPro" id="IPR013320">
    <property type="entry name" value="ConA-like_dom_sf"/>
</dbReference>
<dbReference type="OrthoDB" id="9986391at2759"/>
<protein>
    <recommendedName>
        <fullName evidence="13">Butyrophilin subfamily 1 member A1-like</fullName>
    </recommendedName>
</protein>
<dbReference type="InterPro" id="IPR013783">
    <property type="entry name" value="Ig-like_fold"/>
</dbReference>
<dbReference type="Gene3D" id="2.60.120.920">
    <property type="match status" value="1"/>
</dbReference>
<dbReference type="SMART" id="SM00589">
    <property type="entry name" value="PRY"/>
    <property type="match status" value="1"/>
</dbReference>
<dbReference type="Pfam" id="PF00622">
    <property type="entry name" value="SPRY"/>
    <property type="match status" value="1"/>
</dbReference>
<reference evidence="11" key="1">
    <citation type="thesis" date="2020" institute="ProQuest LLC" country="789 East Eisenhower Parkway, Ann Arbor, MI, USA">
        <title>Comparative Genomics and Chromosome Evolution.</title>
        <authorList>
            <person name="Mudd A.B."/>
        </authorList>
    </citation>
    <scope>NUCLEOTIDE SEQUENCE</scope>
    <source>
        <strain evidence="11">HN-11 Male</strain>
        <tissue evidence="11">Kidney and liver</tissue>
    </source>
</reference>
<dbReference type="InterPro" id="IPR001870">
    <property type="entry name" value="B30.2/SPRY"/>
</dbReference>
<comment type="caution">
    <text evidence="11">The sequence shown here is derived from an EMBL/GenBank/DDBJ whole genome shotgun (WGS) entry which is preliminary data.</text>
</comment>
<evidence type="ECO:0000259" key="9">
    <source>
        <dbReference type="PROSITE" id="PS50188"/>
    </source>
</evidence>
<dbReference type="SUPFAM" id="SSF49899">
    <property type="entry name" value="Concanavalin A-like lectins/glucanases"/>
    <property type="match status" value="1"/>
</dbReference>
<dbReference type="FunFam" id="2.60.40.10:FF:000088">
    <property type="entry name" value="Butyrophilin subfamily 1 member A1"/>
    <property type="match status" value="1"/>
</dbReference>
<dbReference type="InterPro" id="IPR050143">
    <property type="entry name" value="TRIM/RBCC"/>
</dbReference>
<name>A0A8J6EMA9_ELECQ</name>